<dbReference type="PANTHER" id="PTHR43450:SF1">
    <property type="entry name" value="ASPARTATE--TRNA LIGASE, CYTOPLASMIC"/>
    <property type="match status" value="1"/>
</dbReference>
<dbReference type="Proteomes" id="UP000195137">
    <property type="component" value="Unassembled WGS sequence"/>
</dbReference>
<dbReference type="InterPro" id="IPR006195">
    <property type="entry name" value="aa-tRNA-synth_II"/>
</dbReference>
<comment type="caution">
    <text evidence="10">Lacks conserved residue(s) required for the propagation of feature annotation.</text>
</comment>
<comment type="similarity">
    <text evidence="2 10">Belongs to the class-II aminoacyl-tRNA synthetase family. Type 2 subfamily.</text>
</comment>
<feature type="binding site" evidence="10">
    <location>
        <position position="368"/>
    </location>
    <ligand>
        <name>L-aspartate</name>
        <dbReference type="ChEBI" id="CHEBI:29991"/>
    </ligand>
</feature>
<dbReference type="InterPro" id="IPR045864">
    <property type="entry name" value="aa-tRNA-synth_II/BPL/LPL"/>
</dbReference>
<dbReference type="NCBIfam" id="NF003483">
    <property type="entry name" value="PRK05159.1"/>
    <property type="match status" value="1"/>
</dbReference>
<dbReference type="FunFam" id="3.30.930.10:FF:000038">
    <property type="entry name" value="Aspartate--tRNA ligase"/>
    <property type="match status" value="1"/>
</dbReference>
<dbReference type="InterPro" id="IPR012340">
    <property type="entry name" value="NA-bd_OB-fold"/>
</dbReference>
<comment type="subcellular location">
    <subcellularLocation>
        <location evidence="1 10">Cytoplasm</location>
    </subcellularLocation>
</comment>
<evidence type="ECO:0000313" key="12">
    <source>
        <dbReference type="EMBL" id="OUJ18229.1"/>
    </source>
</evidence>
<evidence type="ECO:0000259" key="11">
    <source>
        <dbReference type="PROSITE" id="PS50862"/>
    </source>
</evidence>
<comment type="cofactor">
    <cofactor evidence="10">
        <name>Mg(2+)</name>
        <dbReference type="ChEBI" id="CHEBI:18420"/>
    </cofactor>
    <text evidence="10">Binds 3 Mg(2+) cations per subunit. The strongest magnesium site (Mg1) is bound to the beta- and gamma-phosphates of ATP and four water molecules complete its coordination sphere.</text>
</comment>
<dbReference type="GO" id="GO:0017101">
    <property type="term" value="C:aminoacyl-tRNA synthetase multienzyme complex"/>
    <property type="evidence" value="ECO:0007669"/>
    <property type="project" value="TreeGrafter"/>
</dbReference>
<evidence type="ECO:0000256" key="1">
    <source>
        <dbReference type="ARBA" id="ARBA00004496"/>
    </source>
</evidence>
<feature type="binding site" evidence="10">
    <location>
        <begin position="409"/>
        <end position="412"/>
    </location>
    <ligand>
        <name>ATP</name>
        <dbReference type="ChEBI" id="CHEBI:30616"/>
    </ligand>
</feature>
<organism evidence="12 13">
    <name type="scientific">Methanonatronarchaeum thermophilum</name>
    <dbReference type="NCBI Taxonomy" id="1927129"/>
    <lineage>
        <taxon>Archaea</taxon>
        <taxon>Methanobacteriati</taxon>
        <taxon>Methanobacteriota</taxon>
        <taxon>Methanonatronarchaeia</taxon>
        <taxon>Methanonatronarchaeales</taxon>
        <taxon>Methanonatronarchaeaceae</taxon>
        <taxon>Methanonatronarchaeum</taxon>
    </lineage>
</organism>
<evidence type="ECO:0000256" key="10">
    <source>
        <dbReference type="HAMAP-Rule" id="MF_02075"/>
    </source>
</evidence>
<feature type="binding site" evidence="10">
    <location>
        <position position="361"/>
    </location>
    <ligand>
        <name>Mg(2+)</name>
        <dbReference type="ChEBI" id="CHEBI:18420"/>
        <label>3</label>
    </ligand>
</feature>
<dbReference type="InterPro" id="IPR004365">
    <property type="entry name" value="NA-bd_OB_tRNA"/>
</dbReference>
<sequence>MEDMKDWRRTHYSEEISPEMEGSEVVVAGWIHETRDLGGVAFVVLRDRAGKIQVTIPKKKVDEELAEKIISQVRETVVMVRGTVQKDERAPGNFELIPNDLKILSKSKTPLPMDVSGKVDAELDTRLNSRYMDLRKPEIGAVFKIRSKTLTEVRNYLENQGFLEITTPKMVATATEGGTDLFPISYFEKEAFLNQSPQLFKQMMMASGLDKVYEIGPIFRAEEHDTRRHLNESISIDVEQAFSDHNDVMQLLEDMIQHITEKVKKDCGKELQTLNHDLEIPETPFERVKYEEAIELAGEKGVDVVWGDDLPTPGEKAVGEEIGTYYYITEWPSEIKPFYALPEPENKEITRAFDLMHPRFELSSGAQRVHQIDLLEKRMTTQGLAPENFEFYIDSFKYGMPPHAGWGVGAERLLMALTGKENIREVTLFPRDRNRLTP</sequence>
<keyword evidence="7 10" id="KW-0460">Magnesium</keyword>
<evidence type="ECO:0000256" key="4">
    <source>
        <dbReference type="ARBA" id="ARBA00022598"/>
    </source>
</evidence>
<keyword evidence="4 10" id="KW-0436">Ligase</keyword>
<keyword evidence="3 10" id="KW-0963">Cytoplasm</keyword>
<evidence type="ECO:0000313" key="13">
    <source>
        <dbReference type="Proteomes" id="UP000195137"/>
    </source>
</evidence>
<keyword evidence="8 10" id="KW-0648">Protein biosynthesis</keyword>
<reference evidence="12 13" key="1">
    <citation type="submission" date="2016-12" db="EMBL/GenBank/DDBJ databases">
        <title>Discovery of methanogenic haloarchaea.</title>
        <authorList>
            <person name="Sorokin D.Y."/>
            <person name="Makarova K.S."/>
            <person name="Abbas B."/>
            <person name="Ferrer M."/>
            <person name="Golyshin P.N."/>
        </authorList>
    </citation>
    <scope>NUCLEOTIDE SEQUENCE [LARGE SCALE GENOMIC DNA]</scope>
    <source>
        <strain evidence="12">AMET1</strain>
    </source>
</reference>
<dbReference type="GO" id="GO:0003723">
    <property type="term" value="F:RNA binding"/>
    <property type="evidence" value="ECO:0007669"/>
    <property type="project" value="TreeGrafter"/>
</dbReference>
<comment type="function">
    <text evidence="10">Aspartyl-tRNA synthetase with relaxed tRNA specificity since it is able to aspartylate not only its cognate tRNA(Asp) but also tRNA(Asn). Reaction proceeds in two steps: L-aspartate is first activated by ATP to form Asp-AMP and then transferred to the acceptor end of tRNA(Asp/Asn).</text>
</comment>
<proteinExistence type="inferred from homology"/>
<feature type="binding site" evidence="10">
    <location>
        <begin position="228"/>
        <end position="230"/>
    </location>
    <ligand>
        <name>ATP</name>
        <dbReference type="ChEBI" id="CHEBI:30616"/>
    </ligand>
</feature>
<gene>
    <name evidence="10" type="primary">aspS</name>
    <name evidence="12" type="ORF">AMET1_1134</name>
</gene>
<feature type="binding site" evidence="10">
    <location>
        <position position="361"/>
    </location>
    <ligand>
        <name>Mg(2+)</name>
        <dbReference type="ChEBI" id="CHEBI:18420"/>
        <label>2</label>
    </ligand>
</feature>
<keyword evidence="13" id="KW-1185">Reference proteome</keyword>
<dbReference type="CDD" id="cd04316">
    <property type="entry name" value="ND_PkAspRS_like_N"/>
    <property type="match status" value="1"/>
</dbReference>
<evidence type="ECO:0000256" key="5">
    <source>
        <dbReference type="ARBA" id="ARBA00022741"/>
    </source>
</evidence>
<dbReference type="GO" id="GO:0005524">
    <property type="term" value="F:ATP binding"/>
    <property type="evidence" value="ECO:0007669"/>
    <property type="project" value="UniProtKB-UniRule"/>
</dbReference>
<feature type="binding site" evidence="10">
    <location>
        <position position="364"/>
    </location>
    <ligand>
        <name>L-aspartate</name>
        <dbReference type="ChEBI" id="CHEBI:29991"/>
    </ligand>
</feature>
<dbReference type="GO" id="GO:0000287">
    <property type="term" value="F:magnesium ion binding"/>
    <property type="evidence" value="ECO:0007669"/>
    <property type="project" value="UniProtKB-UniRule"/>
</dbReference>
<dbReference type="Gene3D" id="3.30.930.10">
    <property type="entry name" value="Bira Bifunctional Protein, Domain 2"/>
    <property type="match status" value="1"/>
</dbReference>
<dbReference type="GO" id="GO:0050560">
    <property type="term" value="F:aspartate-tRNA(Asn) ligase activity"/>
    <property type="evidence" value="ECO:0007669"/>
    <property type="project" value="UniProtKB-EC"/>
</dbReference>
<dbReference type="GO" id="GO:0006422">
    <property type="term" value="P:aspartyl-tRNA aminoacylation"/>
    <property type="evidence" value="ECO:0007669"/>
    <property type="project" value="UniProtKB-UniRule"/>
</dbReference>
<dbReference type="AlphaFoldDB" id="A0A1Y3G9Z1"/>
<evidence type="ECO:0000256" key="6">
    <source>
        <dbReference type="ARBA" id="ARBA00022840"/>
    </source>
</evidence>
<evidence type="ECO:0000256" key="8">
    <source>
        <dbReference type="ARBA" id="ARBA00022917"/>
    </source>
</evidence>
<dbReference type="EC" id="6.1.1.23" evidence="10"/>
<dbReference type="SUPFAM" id="SSF55681">
    <property type="entry name" value="Class II aaRS and biotin synthetases"/>
    <property type="match status" value="1"/>
</dbReference>
<evidence type="ECO:0000256" key="2">
    <source>
        <dbReference type="ARBA" id="ARBA00005312"/>
    </source>
</evidence>
<protein>
    <recommendedName>
        <fullName evidence="10">Aspartate--tRNA(Asp/Asn) ligase</fullName>
        <ecNumber evidence="10">6.1.1.23</ecNumber>
    </recommendedName>
    <alternativeName>
        <fullName evidence="10">Aspartyl-tRNA synthetase</fullName>
        <shortName evidence="10">AspRS</shortName>
    </alternativeName>
    <alternativeName>
        <fullName evidence="10">Non-discriminating aspartyl-tRNA synthetase</fullName>
        <shortName evidence="10">ND-AspRS</shortName>
    </alternativeName>
</protein>
<feature type="domain" description="Aminoacyl-transfer RNA synthetases class-II family profile" evidence="11">
    <location>
        <begin position="143"/>
        <end position="438"/>
    </location>
</feature>
<evidence type="ECO:0000256" key="9">
    <source>
        <dbReference type="ARBA" id="ARBA00023146"/>
    </source>
</evidence>
<dbReference type="Gene3D" id="2.40.50.140">
    <property type="entry name" value="Nucleic acid-binding proteins"/>
    <property type="match status" value="1"/>
</dbReference>
<dbReference type="HAMAP" id="MF_02075">
    <property type="entry name" value="Asp_tRNA_synth_type2"/>
    <property type="match status" value="1"/>
</dbReference>
<feature type="binding site" evidence="10">
    <location>
        <position position="176"/>
    </location>
    <ligand>
        <name>L-aspartate</name>
        <dbReference type="ChEBI" id="CHEBI:29991"/>
    </ligand>
</feature>
<dbReference type="InterPro" id="IPR004523">
    <property type="entry name" value="Asp-tRNA_synthase_2"/>
</dbReference>
<dbReference type="GO" id="GO:0005829">
    <property type="term" value="C:cytosol"/>
    <property type="evidence" value="ECO:0007669"/>
    <property type="project" value="TreeGrafter"/>
</dbReference>
<name>A0A1Y3G9Z1_9EURY</name>
<comment type="subunit">
    <text evidence="10">Homodimer.</text>
</comment>
<feature type="binding site" evidence="10">
    <location>
        <position position="220"/>
    </location>
    <ligand>
        <name>L-aspartate</name>
        <dbReference type="ChEBI" id="CHEBI:29991"/>
    </ligand>
</feature>
<feature type="binding site" evidence="10">
    <location>
        <position position="361"/>
    </location>
    <ligand>
        <name>ATP</name>
        <dbReference type="ChEBI" id="CHEBI:30616"/>
    </ligand>
</feature>
<dbReference type="EMBL" id="MRZU01000004">
    <property type="protein sequence ID" value="OUJ18229.1"/>
    <property type="molecule type" value="Genomic_DNA"/>
</dbReference>
<dbReference type="InterPro" id="IPR002312">
    <property type="entry name" value="Asp/Asn-tRNA-synth_IIb"/>
</dbReference>
<accession>A0A1Y3G9Z1</accession>
<dbReference type="PRINTS" id="PR01042">
    <property type="entry name" value="TRNASYNTHASP"/>
</dbReference>
<comment type="catalytic activity">
    <reaction evidence="10">
        <text>tRNA(Asx) + L-aspartate + ATP = L-aspartyl-tRNA(Asx) + AMP + diphosphate</text>
        <dbReference type="Rhea" id="RHEA:18349"/>
        <dbReference type="Rhea" id="RHEA-COMP:9710"/>
        <dbReference type="Rhea" id="RHEA-COMP:9711"/>
        <dbReference type="ChEBI" id="CHEBI:29991"/>
        <dbReference type="ChEBI" id="CHEBI:30616"/>
        <dbReference type="ChEBI" id="CHEBI:33019"/>
        <dbReference type="ChEBI" id="CHEBI:78442"/>
        <dbReference type="ChEBI" id="CHEBI:78516"/>
        <dbReference type="ChEBI" id="CHEBI:456215"/>
        <dbReference type="EC" id="6.1.1.23"/>
    </reaction>
</comment>
<feature type="region of interest" description="Aspartate" evidence="10">
    <location>
        <begin position="198"/>
        <end position="201"/>
    </location>
</feature>
<keyword evidence="5 10" id="KW-0547">Nucleotide-binding</keyword>
<dbReference type="InterPro" id="IPR004364">
    <property type="entry name" value="Aa-tRNA-synt_II"/>
</dbReference>
<evidence type="ECO:0000256" key="3">
    <source>
        <dbReference type="ARBA" id="ARBA00022490"/>
    </source>
</evidence>
<keyword evidence="9 10" id="KW-0030">Aminoacyl-tRNA synthetase</keyword>
<dbReference type="NCBIfam" id="TIGR00458">
    <property type="entry name" value="aspS_nondisc"/>
    <property type="match status" value="1"/>
</dbReference>
<evidence type="ECO:0000256" key="7">
    <source>
        <dbReference type="ARBA" id="ARBA00022842"/>
    </source>
</evidence>
<keyword evidence="6 10" id="KW-0067">ATP-binding</keyword>
<dbReference type="PANTHER" id="PTHR43450">
    <property type="entry name" value="ASPARTYL-TRNA SYNTHETASE"/>
    <property type="match status" value="1"/>
</dbReference>
<feature type="binding site" evidence="10">
    <location>
        <begin position="220"/>
        <end position="222"/>
    </location>
    <ligand>
        <name>ATP</name>
        <dbReference type="ChEBI" id="CHEBI:30616"/>
    </ligand>
</feature>
<dbReference type="GO" id="GO:0004815">
    <property type="term" value="F:aspartate-tRNA ligase activity"/>
    <property type="evidence" value="ECO:0007669"/>
    <property type="project" value="UniProtKB-UniRule"/>
</dbReference>
<comment type="caution">
    <text evidence="12">The sequence shown here is derived from an EMBL/GenBank/DDBJ whole genome shotgun (WGS) entry which is preliminary data.</text>
</comment>
<dbReference type="Pfam" id="PF01336">
    <property type="entry name" value="tRNA_anti-codon"/>
    <property type="match status" value="1"/>
</dbReference>
<dbReference type="OrthoDB" id="5908at2157"/>
<keyword evidence="10" id="KW-0479">Metal-binding</keyword>
<feature type="binding site" evidence="10">
    <location>
        <position position="364"/>
    </location>
    <ligand>
        <name>Mg(2+)</name>
        <dbReference type="ChEBI" id="CHEBI:18420"/>
        <label>2</label>
    </ligand>
</feature>
<feature type="site" description="Important for tRNA non-discrimination" evidence="10">
    <location>
        <position position="91"/>
    </location>
</feature>
<dbReference type="PROSITE" id="PS50862">
    <property type="entry name" value="AA_TRNA_LIGASE_II"/>
    <property type="match status" value="1"/>
</dbReference>
<dbReference type="CDD" id="cd00776">
    <property type="entry name" value="AsxRS_core"/>
    <property type="match status" value="1"/>
</dbReference>
<dbReference type="Pfam" id="PF00152">
    <property type="entry name" value="tRNA-synt_2"/>
    <property type="match status" value="1"/>
</dbReference>
<dbReference type="SUPFAM" id="SSF50249">
    <property type="entry name" value="Nucleic acid-binding proteins"/>
    <property type="match status" value="1"/>
</dbReference>